<dbReference type="NCBIfam" id="TIGR02212">
    <property type="entry name" value="lolCE"/>
    <property type="match status" value="1"/>
</dbReference>
<feature type="transmembrane region" description="Helical" evidence="8">
    <location>
        <begin position="389"/>
        <end position="408"/>
    </location>
</feature>
<accession>A0A8J7SAJ7</accession>
<dbReference type="GO" id="GO:0098797">
    <property type="term" value="C:plasma membrane protein complex"/>
    <property type="evidence" value="ECO:0007669"/>
    <property type="project" value="TreeGrafter"/>
</dbReference>
<dbReference type="PANTHER" id="PTHR30489:SF0">
    <property type="entry name" value="LIPOPROTEIN-RELEASING SYSTEM TRANSMEMBRANE PROTEIN LOLE"/>
    <property type="match status" value="1"/>
</dbReference>
<dbReference type="InterPro" id="IPR011925">
    <property type="entry name" value="LolCE_TM"/>
</dbReference>
<dbReference type="EMBL" id="JAEHHL010000001">
    <property type="protein sequence ID" value="MBK0398372.1"/>
    <property type="molecule type" value="Genomic_DNA"/>
</dbReference>
<evidence type="ECO:0000256" key="3">
    <source>
        <dbReference type="ARBA" id="ARBA00022448"/>
    </source>
</evidence>
<comment type="caution">
    <text evidence="11">The sequence shown here is derived from an EMBL/GenBank/DDBJ whole genome shotgun (WGS) entry which is preliminary data.</text>
</comment>
<dbReference type="PANTHER" id="PTHR30489">
    <property type="entry name" value="LIPOPROTEIN-RELEASING SYSTEM TRANSMEMBRANE PROTEIN LOLE"/>
    <property type="match status" value="1"/>
</dbReference>
<dbReference type="GO" id="GO:0044874">
    <property type="term" value="P:lipoprotein localization to outer membrane"/>
    <property type="evidence" value="ECO:0007669"/>
    <property type="project" value="TreeGrafter"/>
</dbReference>
<evidence type="ECO:0000256" key="5">
    <source>
        <dbReference type="ARBA" id="ARBA00022692"/>
    </source>
</evidence>
<keyword evidence="3" id="KW-0813">Transport</keyword>
<dbReference type="InterPro" id="IPR025857">
    <property type="entry name" value="MacB_PCD"/>
</dbReference>
<feature type="domain" description="MacB-like periplasmic core" evidence="10">
    <location>
        <begin position="38"/>
        <end position="245"/>
    </location>
</feature>
<dbReference type="InterPro" id="IPR003838">
    <property type="entry name" value="ABC3_permease_C"/>
</dbReference>
<keyword evidence="5 8" id="KW-0812">Transmembrane</keyword>
<evidence type="ECO:0000259" key="10">
    <source>
        <dbReference type="Pfam" id="PF12704"/>
    </source>
</evidence>
<dbReference type="Proteomes" id="UP000655420">
    <property type="component" value="Unassembled WGS sequence"/>
</dbReference>
<protein>
    <submittedName>
        <fullName evidence="11">Lipoprotein-releasing ABC transporter permease subunit</fullName>
    </submittedName>
</protein>
<evidence type="ECO:0000256" key="1">
    <source>
        <dbReference type="ARBA" id="ARBA00004651"/>
    </source>
</evidence>
<evidence type="ECO:0000256" key="4">
    <source>
        <dbReference type="ARBA" id="ARBA00022475"/>
    </source>
</evidence>
<sequence length="423" mass="45209">MASGDYGGAFSRLEWMVAGRYLRARRSEGAISVIAGFSLVGIMLGVATLIIVMSVMNGFRTELVGRILGAQPHISVLSADAGGIADFDGMVSRLRENPEVTRVAPILERQVMASSDAGNSGALIRGMRAQDLATLEAVADPEEARGSLAEYGEGGVAIGAGLAQRLRLGVGDTITLISPRGLTTPFGVAPRVKGYRIAYIFRIGMSEYDRAFVFMPLAEAQAFFKMDGRVDAIEVMVGQPDEVERIGVSLGPSIGSAGYLWNWKRANSGFLSALDVERNVMFLILALIILVAALNIISGLIMLVKDKGRDIGILRTMGLPKGAVLRIFFICGASIGVVGTVLGVLLGVVFTQNIAEIQSAVEGILGTSVWDPEIRMLTRVPAVMVPSDVVMTTVLALSLSFLATWYPAWRAARLDPVEALRYE</sequence>
<dbReference type="GO" id="GO:0042953">
    <property type="term" value="P:lipoprotein transport"/>
    <property type="evidence" value="ECO:0007669"/>
    <property type="project" value="InterPro"/>
</dbReference>
<feature type="transmembrane region" description="Helical" evidence="8">
    <location>
        <begin position="30"/>
        <end position="56"/>
    </location>
</feature>
<evidence type="ECO:0000313" key="12">
    <source>
        <dbReference type="Proteomes" id="UP000655420"/>
    </source>
</evidence>
<keyword evidence="6 8" id="KW-1133">Transmembrane helix</keyword>
<evidence type="ECO:0000313" key="11">
    <source>
        <dbReference type="EMBL" id="MBK0398372.1"/>
    </source>
</evidence>
<comment type="subcellular location">
    <subcellularLocation>
        <location evidence="1">Cell membrane</location>
        <topology evidence="1">Multi-pass membrane protein</topology>
    </subcellularLocation>
</comment>
<proteinExistence type="inferred from homology"/>
<dbReference type="AlphaFoldDB" id="A0A8J7SAJ7"/>
<feature type="domain" description="ABC3 transporter permease C-terminal" evidence="9">
    <location>
        <begin position="283"/>
        <end position="416"/>
    </location>
</feature>
<organism evidence="11 12">
    <name type="scientific">Thermohalobaculum xanthum</name>
    <dbReference type="NCBI Taxonomy" id="2753746"/>
    <lineage>
        <taxon>Bacteria</taxon>
        <taxon>Pseudomonadati</taxon>
        <taxon>Pseudomonadota</taxon>
        <taxon>Alphaproteobacteria</taxon>
        <taxon>Rhodobacterales</taxon>
        <taxon>Paracoccaceae</taxon>
        <taxon>Thermohalobaculum</taxon>
    </lineage>
</organism>
<keyword evidence="11" id="KW-0449">Lipoprotein</keyword>
<keyword evidence="4" id="KW-1003">Cell membrane</keyword>
<evidence type="ECO:0000256" key="8">
    <source>
        <dbReference type="SAM" id="Phobius"/>
    </source>
</evidence>
<feature type="transmembrane region" description="Helical" evidence="8">
    <location>
        <begin position="280"/>
        <end position="304"/>
    </location>
</feature>
<feature type="transmembrane region" description="Helical" evidence="8">
    <location>
        <begin position="324"/>
        <end position="350"/>
    </location>
</feature>
<evidence type="ECO:0000259" key="9">
    <source>
        <dbReference type="Pfam" id="PF02687"/>
    </source>
</evidence>
<evidence type="ECO:0000256" key="6">
    <source>
        <dbReference type="ARBA" id="ARBA00022989"/>
    </source>
</evidence>
<keyword evidence="12" id="KW-1185">Reference proteome</keyword>
<reference evidence="11" key="1">
    <citation type="submission" date="2020-12" db="EMBL/GenBank/DDBJ databases">
        <title>Bacterial taxonomy.</title>
        <authorList>
            <person name="Pan X."/>
        </authorList>
    </citation>
    <scope>NUCLEOTIDE SEQUENCE</scope>
    <source>
        <strain evidence="11">M0105</strain>
    </source>
</reference>
<name>A0A8J7SAJ7_9RHOB</name>
<dbReference type="Pfam" id="PF12704">
    <property type="entry name" value="MacB_PCD"/>
    <property type="match status" value="1"/>
</dbReference>
<dbReference type="Pfam" id="PF02687">
    <property type="entry name" value="FtsX"/>
    <property type="match status" value="1"/>
</dbReference>
<dbReference type="InterPro" id="IPR051447">
    <property type="entry name" value="Lipoprotein-release_system"/>
</dbReference>
<evidence type="ECO:0000256" key="2">
    <source>
        <dbReference type="ARBA" id="ARBA00005236"/>
    </source>
</evidence>
<comment type="similarity">
    <text evidence="2">Belongs to the ABC-4 integral membrane protein family. LolC/E subfamily.</text>
</comment>
<keyword evidence="7 8" id="KW-0472">Membrane</keyword>
<gene>
    <name evidence="11" type="ORF">H0I76_04150</name>
</gene>
<dbReference type="RefSeq" id="WP_200607386.1">
    <property type="nucleotide sequence ID" value="NZ_JAEHHL010000001.1"/>
</dbReference>
<evidence type="ECO:0000256" key="7">
    <source>
        <dbReference type="ARBA" id="ARBA00023136"/>
    </source>
</evidence>